<keyword evidence="1" id="KW-0472">Membrane</keyword>
<sequence>MADPKASRGYRNNNPTNLRYIADPKRRWNGQDPVSADGYGRYSSLALGMRAGVGQLVVNQTRNGLDTVWKQINSWAPQSDGNDPVAYSARVAAALGVGIHDKIDVRPYRVMKVMLRAIIEVELGGMPYTQAEMDEGMALYGITEFSQPAPVRSIRQAATTNSGTAVAKAVGTLAPLGALAPVATAVGGIPWQTMAVLVLAAGIGVAVWLWQQRKDKAA</sequence>
<evidence type="ECO:0000256" key="1">
    <source>
        <dbReference type="SAM" id="Phobius"/>
    </source>
</evidence>
<gene>
    <name evidence="2" type="ORF">EOD42_23185</name>
</gene>
<proteinExistence type="predicted"/>
<organism evidence="2 3">
    <name type="scientific">Rhodovarius crocodyli</name>
    <dbReference type="NCBI Taxonomy" id="1979269"/>
    <lineage>
        <taxon>Bacteria</taxon>
        <taxon>Pseudomonadati</taxon>
        <taxon>Pseudomonadota</taxon>
        <taxon>Alphaproteobacteria</taxon>
        <taxon>Acetobacterales</taxon>
        <taxon>Roseomonadaceae</taxon>
        <taxon>Rhodovarius</taxon>
    </lineage>
</organism>
<dbReference type="Proteomes" id="UP000282957">
    <property type="component" value="Unassembled WGS sequence"/>
</dbReference>
<name>A0A437LZ57_9PROT</name>
<dbReference type="AlphaFoldDB" id="A0A437LZ57"/>
<protein>
    <submittedName>
        <fullName evidence="2">Structural protein</fullName>
    </submittedName>
</protein>
<evidence type="ECO:0000313" key="2">
    <source>
        <dbReference type="EMBL" id="RVT90708.1"/>
    </source>
</evidence>
<keyword evidence="1" id="KW-0812">Transmembrane</keyword>
<dbReference type="RefSeq" id="WP_127789975.1">
    <property type="nucleotide sequence ID" value="NZ_SACL01000012.1"/>
</dbReference>
<reference evidence="2 3" key="1">
    <citation type="submission" date="2019-01" db="EMBL/GenBank/DDBJ databases">
        <authorList>
            <person name="Chen W.-M."/>
        </authorList>
    </citation>
    <scope>NUCLEOTIDE SEQUENCE [LARGE SCALE GENOMIC DNA]</scope>
    <source>
        <strain evidence="2 3">CCP-6</strain>
    </source>
</reference>
<keyword evidence="3" id="KW-1185">Reference proteome</keyword>
<comment type="caution">
    <text evidence="2">The sequence shown here is derived from an EMBL/GenBank/DDBJ whole genome shotgun (WGS) entry which is preliminary data.</text>
</comment>
<keyword evidence="1" id="KW-1133">Transmembrane helix</keyword>
<dbReference type="EMBL" id="SACL01000012">
    <property type="protein sequence ID" value="RVT90708.1"/>
    <property type="molecule type" value="Genomic_DNA"/>
</dbReference>
<dbReference type="OrthoDB" id="8849052at2"/>
<evidence type="ECO:0000313" key="3">
    <source>
        <dbReference type="Proteomes" id="UP000282957"/>
    </source>
</evidence>
<accession>A0A437LZ57</accession>
<feature type="transmembrane region" description="Helical" evidence="1">
    <location>
        <begin position="189"/>
        <end position="210"/>
    </location>
</feature>